<sequence length="74" mass="8545">MNHQILAEQPDIRQVELLQTEVARLNHKCERQAAEIVAMQVEIDLLKSAKETERAIEEEIDAVVCLREGVEYEK</sequence>
<evidence type="ECO:0000313" key="1">
    <source>
        <dbReference type="EMBL" id="WHP06789.1"/>
    </source>
</evidence>
<name>A0ABY8SAT3_9GAMM</name>
<reference evidence="1 2" key="1">
    <citation type="submission" date="2023-05" db="EMBL/GenBank/DDBJ databases">
        <title>The complete genome of Acinetobacter sp. nov KCTC 92772.</title>
        <authorList>
            <person name="Zhou G."/>
        </authorList>
    </citation>
    <scope>NUCLEOTIDE SEQUENCE [LARGE SCALE GENOMIC DNA]</scope>
    <source>
        <strain evidence="1 2">KCTC 92772</strain>
    </source>
</reference>
<organism evidence="1 2">
    <name type="scientific">Acinetobacter corruptisaponis</name>
    <dbReference type="NCBI Taxonomy" id="3045147"/>
    <lineage>
        <taxon>Bacteria</taxon>
        <taxon>Pseudomonadati</taxon>
        <taxon>Pseudomonadota</taxon>
        <taxon>Gammaproteobacteria</taxon>
        <taxon>Moraxellales</taxon>
        <taxon>Moraxellaceae</taxon>
        <taxon>Acinetobacter</taxon>
    </lineage>
</organism>
<protein>
    <submittedName>
        <fullName evidence="1">Uncharacterized protein</fullName>
    </submittedName>
</protein>
<proteinExistence type="predicted"/>
<gene>
    <name evidence="1" type="ORF">QLH32_04775</name>
</gene>
<evidence type="ECO:0000313" key="2">
    <source>
        <dbReference type="Proteomes" id="UP001229836"/>
    </source>
</evidence>
<dbReference type="Proteomes" id="UP001229836">
    <property type="component" value="Chromosome"/>
</dbReference>
<dbReference type="RefSeq" id="WP_283268389.1">
    <property type="nucleotide sequence ID" value="NZ_CP125669.1"/>
</dbReference>
<dbReference type="EMBL" id="CP125669">
    <property type="protein sequence ID" value="WHP06789.1"/>
    <property type="molecule type" value="Genomic_DNA"/>
</dbReference>
<accession>A0ABY8SAT3</accession>
<keyword evidence="2" id="KW-1185">Reference proteome</keyword>